<sequence length="437" mass="47113">MTPLDLAGYLIAGLMTAVALWRMPAALRGDEADRRRRALWGCYAGFAAALWTKTRVVRIGLNDSSVTDLSVLIKHYTATIAILAILSYIVAIYGQYADEGDIPRYVRFARLIQQVATKASVATLVLLTVLFFTVVDRSVPSDRFVADHAGQWGATLYMSVFYLYLGTASAVCAYQWALATASARLRLLRIGLGMMTFAMFIGVGYTVSRTLFLWVSVIDEPSEAFALKFDEITEASQLVLFAFFAVGASIPALGNVRRRAKLWRAQVRLHALWYELMTAFPDQPFDPPAPLVRELTRFGTPADLRIDRWAADIADAVEKLRHYAPGALLDAARKAAGGTTASPATGPERTGPLTDAYWIKAALVAHGDGAAPGEATAVGTQHATDQDGEVAWLVRVAAAYRTVTAEQARQILESAASAESAGAAQSSGSAAAKEQTA</sequence>
<evidence type="ECO:0000313" key="4">
    <source>
        <dbReference type="EMBL" id="WTW70382.1"/>
    </source>
</evidence>
<accession>A0AAU2VRX7</accession>
<proteinExistence type="predicted"/>
<feature type="transmembrane region" description="Helical" evidence="2">
    <location>
        <begin position="37"/>
        <end position="53"/>
    </location>
</feature>
<reference evidence="4" key="1">
    <citation type="submission" date="2022-10" db="EMBL/GenBank/DDBJ databases">
        <title>The complete genomes of actinobacterial strains from the NBC collection.</title>
        <authorList>
            <person name="Joergensen T.S."/>
            <person name="Alvarez Arevalo M."/>
            <person name="Sterndorff E.B."/>
            <person name="Faurdal D."/>
            <person name="Vuksanovic O."/>
            <person name="Mourched A.-S."/>
            <person name="Charusanti P."/>
            <person name="Shaw S."/>
            <person name="Blin K."/>
            <person name="Weber T."/>
        </authorList>
    </citation>
    <scope>NUCLEOTIDE SEQUENCE</scope>
    <source>
        <strain evidence="4">NBC_00008</strain>
    </source>
</reference>
<organism evidence="4">
    <name type="scientific">Streptomyces sp. NBC_00008</name>
    <dbReference type="NCBI Taxonomy" id="2903610"/>
    <lineage>
        <taxon>Bacteria</taxon>
        <taxon>Bacillati</taxon>
        <taxon>Actinomycetota</taxon>
        <taxon>Actinomycetes</taxon>
        <taxon>Kitasatosporales</taxon>
        <taxon>Streptomycetaceae</taxon>
        <taxon>Streptomyces</taxon>
    </lineage>
</organism>
<feature type="transmembrane region" description="Helical" evidence="2">
    <location>
        <begin position="235"/>
        <end position="254"/>
    </location>
</feature>
<feature type="transmembrane region" description="Helical" evidence="2">
    <location>
        <begin position="155"/>
        <end position="178"/>
    </location>
</feature>
<feature type="transmembrane region" description="Helical" evidence="2">
    <location>
        <begin position="6"/>
        <end position="25"/>
    </location>
</feature>
<protein>
    <recommendedName>
        <fullName evidence="3">DUF6545 domain-containing protein</fullName>
    </recommendedName>
</protein>
<dbReference type="NCBIfam" id="NF042915">
    <property type="entry name" value="MAB_1171c_fam"/>
    <property type="match status" value="1"/>
</dbReference>
<feature type="transmembrane region" description="Helical" evidence="2">
    <location>
        <begin position="73"/>
        <end position="94"/>
    </location>
</feature>
<keyword evidence="2" id="KW-0812">Transmembrane</keyword>
<feature type="region of interest" description="Disordered" evidence="1">
    <location>
        <begin position="414"/>
        <end position="437"/>
    </location>
</feature>
<name>A0AAU2VRX7_9ACTN</name>
<dbReference type="InterPro" id="IPR046675">
    <property type="entry name" value="DUF6545"/>
</dbReference>
<keyword evidence="2" id="KW-0472">Membrane</keyword>
<dbReference type="AlphaFoldDB" id="A0AAU2VRX7"/>
<keyword evidence="2" id="KW-1133">Transmembrane helix</keyword>
<evidence type="ECO:0000256" key="1">
    <source>
        <dbReference type="SAM" id="MobiDB-lite"/>
    </source>
</evidence>
<evidence type="ECO:0000256" key="2">
    <source>
        <dbReference type="SAM" id="Phobius"/>
    </source>
</evidence>
<dbReference type="InterPro" id="IPR050039">
    <property type="entry name" value="MAB_1171c-like"/>
</dbReference>
<dbReference type="Pfam" id="PF20182">
    <property type="entry name" value="DUF6545"/>
    <property type="match status" value="1"/>
</dbReference>
<evidence type="ECO:0000259" key="3">
    <source>
        <dbReference type="Pfam" id="PF20182"/>
    </source>
</evidence>
<gene>
    <name evidence="4" type="ORF">OG398_19985</name>
</gene>
<dbReference type="EMBL" id="CP108313">
    <property type="protein sequence ID" value="WTW70382.1"/>
    <property type="molecule type" value="Genomic_DNA"/>
</dbReference>
<feature type="transmembrane region" description="Helical" evidence="2">
    <location>
        <begin position="115"/>
        <end position="135"/>
    </location>
</feature>
<feature type="transmembrane region" description="Helical" evidence="2">
    <location>
        <begin position="190"/>
        <end position="215"/>
    </location>
</feature>
<feature type="domain" description="DUF6545" evidence="3">
    <location>
        <begin position="262"/>
        <end position="401"/>
    </location>
</feature>